<evidence type="ECO:0000313" key="2">
    <source>
        <dbReference type="Proteomes" id="UP000625316"/>
    </source>
</evidence>
<evidence type="ECO:0000313" key="1">
    <source>
        <dbReference type="EMBL" id="MBE9029465.1"/>
    </source>
</evidence>
<dbReference type="EMBL" id="JADEXQ010000016">
    <property type="protein sequence ID" value="MBE9029465.1"/>
    <property type="molecule type" value="Genomic_DNA"/>
</dbReference>
<name>A0A928Z3N2_9CYAN</name>
<dbReference type="RefSeq" id="WP_264324283.1">
    <property type="nucleotide sequence ID" value="NZ_JADEXQ010000016.1"/>
</dbReference>
<reference evidence="1" key="1">
    <citation type="submission" date="2020-10" db="EMBL/GenBank/DDBJ databases">
        <authorList>
            <person name="Castelo-Branco R."/>
            <person name="Eusebio N."/>
            <person name="Adriana R."/>
            <person name="Vieira A."/>
            <person name="Brugerolle De Fraissinette N."/>
            <person name="Rezende De Castro R."/>
            <person name="Schneider M.P."/>
            <person name="Vasconcelos V."/>
            <person name="Leao P.N."/>
        </authorList>
    </citation>
    <scope>NUCLEOTIDE SEQUENCE</scope>
    <source>
        <strain evidence="1">LEGE 11480</strain>
    </source>
</reference>
<gene>
    <name evidence="1" type="ORF">IQ266_06770</name>
</gene>
<protein>
    <submittedName>
        <fullName evidence="1">Uncharacterized protein</fullName>
    </submittedName>
</protein>
<sequence>MGKRSQRLFITTSLLLTSLVGGITVLLQPTDAMACSVSAQSPIAKTNTTFSFKNGLHLGSHEADLIKRLGNPQSRKKMAVRCPSHRVNLQYDRDTLVVLDSLNQRPATSNLRWRPAVSSIRRQFSDRLASDDPIVQNRTFARNAQSKRSAVSQTSTADLVIVRFVTQNPQWALSHDIRVGDQLTKVLKAYGQPQFKTVRKHRKILSYQQGNESLRLRFTNDRVDTVELKLR</sequence>
<organism evidence="1 2">
    <name type="scientific">Romeriopsis navalis LEGE 11480</name>
    <dbReference type="NCBI Taxonomy" id="2777977"/>
    <lineage>
        <taxon>Bacteria</taxon>
        <taxon>Bacillati</taxon>
        <taxon>Cyanobacteriota</taxon>
        <taxon>Cyanophyceae</taxon>
        <taxon>Leptolyngbyales</taxon>
        <taxon>Leptolyngbyaceae</taxon>
        <taxon>Romeriopsis</taxon>
        <taxon>Romeriopsis navalis</taxon>
    </lineage>
</organism>
<dbReference type="AlphaFoldDB" id="A0A928Z3N2"/>
<accession>A0A928Z3N2</accession>
<comment type="caution">
    <text evidence="1">The sequence shown here is derived from an EMBL/GenBank/DDBJ whole genome shotgun (WGS) entry which is preliminary data.</text>
</comment>
<dbReference type="Proteomes" id="UP000625316">
    <property type="component" value="Unassembled WGS sequence"/>
</dbReference>
<keyword evidence="2" id="KW-1185">Reference proteome</keyword>
<proteinExistence type="predicted"/>